<dbReference type="Pfam" id="PF13531">
    <property type="entry name" value="SBP_bac_11"/>
    <property type="match status" value="1"/>
</dbReference>
<feature type="binding site" evidence="4">
    <location>
        <position position="70"/>
    </location>
    <ligand>
        <name>molybdate</name>
        <dbReference type="ChEBI" id="CHEBI:36264"/>
    </ligand>
</feature>
<evidence type="ECO:0000256" key="3">
    <source>
        <dbReference type="ARBA" id="ARBA00022729"/>
    </source>
</evidence>
<reference evidence="6 7" key="1">
    <citation type="submission" date="2019-02" db="EMBL/GenBank/DDBJ databases">
        <title>Sequencing the genomes of 1000 actinobacteria strains.</title>
        <authorList>
            <person name="Klenk H.-P."/>
        </authorList>
    </citation>
    <scope>NUCLEOTIDE SEQUENCE [LARGE SCALE GENOMIC DNA]</scope>
    <source>
        <strain evidence="6 7">DSM 17364</strain>
    </source>
</reference>
<comment type="similarity">
    <text evidence="1">Belongs to the bacterial solute-binding protein ModA family.</text>
</comment>
<feature type="region of interest" description="Disordered" evidence="5">
    <location>
        <begin position="1"/>
        <end position="27"/>
    </location>
</feature>
<keyword evidence="4" id="KW-0500">Molybdenum</keyword>
<evidence type="ECO:0000256" key="4">
    <source>
        <dbReference type="PIRSR" id="PIRSR004846-1"/>
    </source>
</evidence>
<keyword evidence="3" id="KW-0732">Signal</keyword>
<dbReference type="SUPFAM" id="SSF53850">
    <property type="entry name" value="Periplasmic binding protein-like II"/>
    <property type="match status" value="1"/>
</dbReference>
<dbReference type="GO" id="GO:0046872">
    <property type="term" value="F:metal ion binding"/>
    <property type="evidence" value="ECO:0007669"/>
    <property type="project" value="UniProtKB-KW"/>
</dbReference>
<comment type="caution">
    <text evidence="6">The sequence shown here is derived from an EMBL/GenBank/DDBJ whole genome shotgun (WGS) entry which is preliminary data.</text>
</comment>
<dbReference type="NCBIfam" id="TIGR01256">
    <property type="entry name" value="modA"/>
    <property type="match status" value="1"/>
</dbReference>
<evidence type="ECO:0000256" key="2">
    <source>
        <dbReference type="ARBA" id="ARBA00022723"/>
    </source>
</evidence>
<dbReference type="InterPro" id="IPR050682">
    <property type="entry name" value="ModA/WtpA"/>
</dbReference>
<dbReference type="EMBL" id="SHLA01000001">
    <property type="protein sequence ID" value="RZU61882.1"/>
    <property type="molecule type" value="Genomic_DNA"/>
</dbReference>
<dbReference type="PIRSF" id="PIRSF004846">
    <property type="entry name" value="ModA"/>
    <property type="match status" value="1"/>
</dbReference>
<feature type="binding site" evidence="4">
    <location>
        <position position="218"/>
    </location>
    <ligand>
        <name>molybdate</name>
        <dbReference type="ChEBI" id="CHEBI:36264"/>
    </ligand>
</feature>
<proteinExistence type="inferred from homology"/>
<sequence>MTPVVEADPWRPGTRPDGDAKLAGMHNTPWPRRLRVTRAAAALAGAGALALAATGCAAGEAHLVFAAPSSFADVAPKLADAYAAEHEGTRPTITLGSSAQLVQQANAGTAPDVLVTADERAPEALTDPGDYEHLGVVAANTLVLVTGDAARAHDDVAAWLPAARVALCAPDVPCGRAADAWLRESGLESAVADASLEANVRQVLSKVSSGQADAGFVYATDAAADPSLTAIPLEAEANRYPVLVGESDAARDFGSWLLGDEAQEILTDAGFEPGGGR</sequence>
<evidence type="ECO:0000313" key="7">
    <source>
        <dbReference type="Proteomes" id="UP000292685"/>
    </source>
</evidence>
<dbReference type="GO" id="GO:0015689">
    <property type="term" value="P:molybdate ion transport"/>
    <property type="evidence" value="ECO:0007669"/>
    <property type="project" value="InterPro"/>
</dbReference>
<feature type="binding site" evidence="4">
    <location>
        <position position="98"/>
    </location>
    <ligand>
        <name>molybdate</name>
        <dbReference type="ChEBI" id="CHEBI:36264"/>
    </ligand>
</feature>
<dbReference type="PANTHER" id="PTHR30632">
    <property type="entry name" value="MOLYBDATE-BINDING PERIPLASMIC PROTEIN"/>
    <property type="match status" value="1"/>
</dbReference>
<name>A0A4Q8ACG4_9MICC</name>
<keyword evidence="7" id="KW-1185">Reference proteome</keyword>
<dbReference type="Proteomes" id="UP000292685">
    <property type="component" value="Unassembled WGS sequence"/>
</dbReference>
<feature type="binding site" evidence="4">
    <location>
        <position position="200"/>
    </location>
    <ligand>
        <name>molybdate</name>
        <dbReference type="ChEBI" id="CHEBI:36264"/>
    </ligand>
</feature>
<dbReference type="AlphaFoldDB" id="A0A4Q8ACG4"/>
<gene>
    <name evidence="6" type="ORF">EV380_1464</name>
</gene>
<dbReference type="InterPro" id="IPR005950">
    <property type="entry name" value="ModA"/>
</dbReference>
<protein>
    <submittedName>
        <fullName evidence="6">Molybdate transport system substrate-binding protein</fullName>
    </submittedName>
</protein>
<dbReference type="Gene3D" id="3.40.190.10">
    <property type="entry name" value="Periplasmic binding protein-like II"/>
    <property type="match status" value="2"/>
</dbReference>
<dbReference type="PANTHER" id="PTHR30632:SF0">
    <property type="entry name" value="SULFATE-BINDING PROTEIN"/>
    <property type="match status" value="1"/>
</dbReference>
<evidence type="ECO:0000256" key="1">
    <source>
        <dbReference type="ARBA" id="ARBA00009175"/>
    </source>
</evidence>
<evidence type="ECO:0000313" key="6">
    <source>
        <dbReference type="EMBL" id="RZU61882.1"/>
    </source>
</evidence>
<accession>A0A4Q8ACG4</accession>
<dbReference type="GO" id="GO:0030973">
    <property type="term" value="F:molybdate ion binding"/>
    <property type="evidence" value="ECO:0007669"/>
    <property type="project" value="TreeGrafter"/>
</dbReference>
<evidence type="ECO:0000256" key="5">
    <source>
        <dbReference type="SAM" id="MobiDB-lite"/>
    </source>
</evidence>
<keyword evidence="2 4" id="KW-0479">Metal-binding</keyword>
<dbReference type="OrthoDB" id="9785015at2"/>
<organism evidence="6 7">
    <name type="scientific">Zhihengliuella halotolerans</name>
    <dbReference type="NCBI Taxonomy" id="370736"/>
    <lineage>
        <taxon>Bacteria</taxon>
        <taxon>Bacillati</taxon>
        <taxon>Actinomycetota</taxon>
        <taxon>Actinomycetes</taxon>
        <taxon>Micrococcales</taxon>
        <taxon>Micrococcaceae</taxon>
        <taxon>Zhihengliuella</taxon>
    </lineage>
</organism>